<dbReference type="Gene3D" id="1.10.510.10">
    <property type="entry name" value="Transferase(Phosphotransferase) domain 1"/>
    <property type="match status" value="1"/>
</dbReference>
<dbReference type="PANTHER" id="PTHR48011">
    <property type="entry name" value="CCR4-NOT TRANSCRIPTIONAL COMPLEX SUBUNIT CAF120-RELATED"/>
    <property type="match status" value="1"/>
</dbReference>
<dbReference type="InterPro" id="IPR011009">
    <property type="entry name" value="Kinase-like_dom_sf"/>
</dbReference>
<accession>A0ABC8KZP5</accession>
<comment type="caution">
    <text evidence="2">The sequence shown here is derived from an EMBL/GenBank/DDBJ whole genome shotgun (WGS) entry which is preliminary data.</text>
</comment>
<dbReference type="InterPro" id="IPR008271">
    <property type="entry name" value="Ser/Thr_kinase_AS"/>
</dbReference>
<protein>
    <recommendedName>
        <fullName evidence="1">Protein kinase domain-containing protein</fullName>
    </recommendedName>
</protein>
<dbReference type="InterPro" id="IPR052751">
    <property type="entry name" value="Plant_MAPKKK"/>
</dbReference>
<proteinExistence type="predicted"/>
<dbReference type="SMART" id="SM00220">
    <property type="entry name" value="S_TKc"/>
    <property type="match status" value="1"/>
</dbReference>
<dbReference type="EMBL" id="CAKOAT010338487">
    <property type="protein sequence ID" value="CAH8362704.1"/>
    <property type="molecule type" value="Genomic_DNA"/>
</dbReference>
<dbReference type="Pfam" id="PF00069">
    <property type="entry name" value="Pkinase"/>
    <property type="match status" value="1"/>
</dbReference>
<dbReference type="Proteomes" id="UP001642260">
    <property type="component" value="Unassembled WGS sequence"/>
</dbReference>
<evidence type="ECO:0000259" key="1">
    <source>
        <dbReference type="PROSITE" id="PS50011"/>
    </source>
</evidence>
<feature type="domain" description="Protein kinase" evidence="1">
    <location>
        <begin position="5"/>
        <end position="275"/>
    </location>
</feature>
<name>A0ABC8KZP5_ERUVS</name>
<dbReference type="SUPFAM" id="SSF56112">
    <property type="entry name" value="Protein kinase-like (PK-like)"/>
    <property type="match status" value="1"/>
</dbReference>
<keyword evidence="3" id="KW-1185">Reference proteome</keyword>
<dbReference type="AlphaFoldDB" id="A0ABC8KZP5"/>
<dbReference type="InterPro" id="IPR000719">
    <property type="entry name" value="Prot_kinase_dom"/>
</dbReference>
<dbReference type="PANTHER" id="PTHR48011:SF46">
    <property type="entry name" value="PROTEIN KINASE DOMAIN-CONTAINING PROTEIN"/>
    <property type="match status" value="1"/>
</dbReference>
<reference evidence="2 3" key="1">
    <citation type="submission" date="2022-03" db="EMBL/GenBank/DDBJ databases">
        <authorList>
            <person name="Macdonald S."/>
            <person name="Ahmed S."/>
            <person name="Newling K."/>
        </authorList>
    </citation>
    <scope>NUCLEOTIDE SEQUENCE [LARGE SCALE GENOMIC DNA]</scope>
</reference>
<organism evidence="2 3">
    <name type="scientific">Eruca vesicaria subsp. sativa</name>
    <name type="common">Garden rocket</name>
    <name type="synonym">Eruca sativa</name>
    <dbReference type="NCBI Taxonomy" id="29727"/>
    <lineage>
        <taxon>Eukaryota</taxon>
        <taxon>Viridiplantae</taxon>
        <taxon>Streptophyta</taxon>
        <taxon>Embryophyta</taxon>
        <taxon>Tracheophyta</taxon>
        <taxon>Spermatophyta</taxon>
        <taxon>Magnoliopsida</taxon>
        <taxon>eudicotyledons</taxon>
        <taxon>Gunneridae</taxon>
        <taxon>Pentapetalae</taxon>
        <taxon>rosids</taxon>
        <taxon>malvids</taxon>
        <taxon>Brassicales</taxon>
        <taxon>Brassicaceae</taxon>
        <taxon>Brassiceae</taxon>
        <taxon>Eruca</taxon>
    </lineage>
</organism>
<dbReference type="PROSITE" id="PS00108">
    <property type="entry name" value="PROTEIN_KINASE_ST"/>
    <property type="match status" value="1"/>
</dbReference>
<dbReference type="PROSITE" id="PS50011">
    <property type="entry name" value="PROTEIN_KINASE_DOM"/>
    <property type="match status" value="1"/>
</dbReference>
<evidence type="ECO:0000313" key="3">
    <source>
        <dbReference type="Proteomes" id="UP001642260"/>
    </source>
</evidence>
<gene>
    <name evidence="2" type="ORF">ERUC_LOCUS28460</name>
</gene>
<sequence>MATLMEIVKPLGKGSCGSVNLIRVTNPDDGSKPYYHAVKTSKGPDYSALHDEFFILYKLRGCQGIVQTLGSYLTRGVNEKGERVYNMSMEYAAGGSLTSFIETKSLTDTMIRDFTRMILQGLVSIHDLGYVHCDLKPDNLLLFPLDDVKEVSYELKISDFGLSTREGVAPDFWKFESCPYVGTPLYMSPESVQYGVVEKSLDLWSLGCVVLEMYTGKPAWTCQNSTELLGLLLDEEAPEIPETLPCEARQFVETCLARDPVERGSALDLLKHPFLLERVSDEEEEYVMFKKVVDRHLRLKTIHPKSPGCRLVFVQSFCLEETARSIQDKARPSLVPVLALSLGR</sequence>
<evidence type="ECO:0000313" key="2">
    <source>
        <dbReference type="EMBL" id="CAH8362704.1"/>
    </source>
</evidence>